<dbReference type="PROSITE" id="PS51387">
    <property type="entry name" value="FAD_PCMH"/>
    <property type="match status" value="1"/>
</dbReference>
<dbReference type="InterPro" id="IPR036318">
    <property type="entry name" value="FAD-bd_PCMH-like_sf"/>
</dbReference>
<accession>A0A193LCM2</accession>
<evidence type="ECO:0000313" key="5">
    <source>
        <dbReference type="Proteomes" id="UP000092695"/>
    </source>
</evidence>
<evidence type="ECO:0000256" key="2">
    <source>
        <dbReference type="ARBA" id="ARBA00023002"/>
    </source>
</evidence>
<keyword evidence="2" id="KW-0560">Oxidoreductase</keyword>
<reference evidence="4 5" key="1">
    <citation type="submission" date="2016-06" db="EMBL/GenBank/DDBJ databases">
        <title>Complete genome sequence of a deep-branching marine Gamma Proteobacterium Woeseia oceani type strain XK5.</title>
        <authorList>
            <person name="Mu D."/>
            <person name="Du Z."/>
        </authorList>
    </citation>
    <scope>NUCLEOTIDE SEQUENCE [LARGE SCALE GENOMIC DNA]</scope>
    <source>
        <strain evidence="4 5">XK5</strain>
    </source>
</reference>
<evidence type="ECO:0000256" key="1">
    <source>
        <dbReference type="ARBA" id="ARBA00022827"/>
    </source>
</evidence>
<proteinExistence type="predicted"/>
<dbReference type="PANTHER" id="PTHR43762:SF1">
    <property type="entry name" value="D-ARABINONO-1,4-LACTONE OXIDASE"/>
    <property type="match status" value="1"/>
</dbReference>
<name>A0A193LCM2_9GAMM</name>
<dbReference type="InterPro" id="IPR016169">
    <property type="entry name" value="FAD-bd_PCMH_sub2"/>
</dbReference>
<feature type="domain" description="FAD-binding PCMH-type" evidence="3">
    <location>
        <begin position="15"/>
        <end position="187"/>
    </location>
</feature>
<dbReference type="InterPro" id="IPR007173">
    <property type="entry name" value="ALO_C"/>
</dbReference>
<dbReference type="Pfam" id="PF01565">
    <property type="entry name" value="FAD_binding_4"/>
    <property type="match status" value="1"/>
</dbReference>
<dbReference type="PANTHER" id="PTHR43762">
    <property type="entry name" value="L-GULONOLACTONE OXIDASE"/>
    <property type="match status" value="1"/>
</dbReference>
<dbReference type="InterPro" id="IPR016166">
    <property type="entry name" value="FAD-bd_PCMH"/>
</dbReference>
<dbReference type="InterPro" id="IPR010031">
    <property type="entry name" value="FAD_lactone_oxidase-like"/>
</dbReference>
<dbReference type="GO" id="GO:0016020">
    <property type="term" value="C:membrane"/>
    <property type="evidence" value="ECO:0007669"/>
    <property type="project" value="InterPro"/>
</dbReference>
<evidence type="ECO:0000313" key="4">
    <source>
        <dbReference type="EMBL" id="ANO50285.1"/>
    </source>
</evidence>
<organism evidence="4 5">
    <name type="scientific">Woeseia oceani</name>
    <dbReference type="NCBI Taxonomy" id="1548547"/>
    <lineage>
        <taxon>Bacteria</taxon>
        <taxon>Pseudomonadati</taxon>
        <taxon>Pseudomonadota</taxon>
        <taxon>Gammaproteobacteria</taxon>
        <taxon>Woeseiales</taxon>
        <taxon>Woeseiaceae</taxon>
        <taxon>Woeseia</taxon>
    </lineage>
</organism>
<dbReference type="Proteomes" id="UP000092695">
    <property type="component" value="Chromosome"/>
</dbReference>
<keyword evidence="1" id="KW-0274">FAD</keyword>
<gene>
    <name evidence="4" type="ORF">BA177_02780</name>
</gene>
<dbReference type="KEGG" id="woc:BA177_02780"/>
<keyword evidence="5" id="KW-1185">Reference proteome</keyword>
<dbReference type="Pfam" id="PF04030">
    <property type="entry name" value="ALO"/>
    <property type="match status" value="1"/>
</dbReference>
<dbReference type="Gene3D" id="3.30.465.10">
    <property type="match status" value="1"/>
</dbReference>
<dbReference type="SUPFAM" id="SSF56176">
    <property type="entry name" value="FAD-binding/transporter-associated domain-like"/>
    <property type="match status" value="1"/>
</dbReference>
<dbReference type="AlphaFoldDB" id="A0A193LCM2"/>
<keyword evidence="1" id="KW-0285">Flavoprotein</keyword>
<protein>
    <recommendedName>
        <fullName evidence="3">FAD-binding PCMH-type domain-containing protein</fullName>
    </recommendedName>
</protein>
<dbReference type="GO" id="GO:0003885">
    <property type="term" value="F:D-arabinono-1,4-lactone oxidase activity"/>
    <property type="evidence" value="ECO:0007669"/>
    <property type="project" value="InterPro"/>
</dbReference>
<sequence>MGADILRQSGAFRVRGTARPCTFQPQDERELFRAFAPSANFLPPFRPAGARSAATDCNSTTAGTVVDLTTLNAIRDINLNEFTVTVQPGVRIRELATELASQGLELEGCHDLMDRTVGGAVAGGCIGPAIGGDGGLFAAQLCRAKLLTPSGAPLEVDASKNNLLSALRLSYGMLGVLYELTLRVRPVRPFSANHRRCTISEFAAISDKIARSPAGVRFWLMPFRDRVYLDLRRHDSSSAEGGRLPWRIKDWGESTVLPHVFKSLKHIVPVKGVRYRLIDEISSITQGLVNNRLVEHGSNSTIQTGGAHTQTLNYSTWLFPAADFAIVVRAYQEFCLRIRNETGFRCDMPTMGFRLNRDPSALLSPMFDEAMIALRAISTQSAGWEDFAIDFAGFAEHWGGVPLFNQSRSLSQDHARQVFGERIEFFRKVRRRLDPENRMMNPFLSQYFL</sequence>
<evidence type="ECO:0000259" key="3">
    <source>
        <dbReference type="PROSITE" id="PS51387"/>
    </source>
</evidence>
<dbReference type="OrthoDB" id="9800184at2"/>
<dbReference type="InterPro" id="IPR006094">
    <property type="entry name" value="Oxid_FAD_bind_N"/>
</dbReference>
<dbReference type="EMBL" id="CP016268">
    <property type="protein sequence ID" value="ANO50285.1"/>
    <property type="molecule type" value="Genomic_DNA"/>
</dbReference>
<dbReference type="GO" id="GO:0071949">
    <property type="term" value="F:FAD binding"/>
    <property type="evidence" value="ECO:0007669"/>
    <property type="project" value="InterPro"/>
</dbReference>
<dbReference type="STRING" id="1548547.BA177_02780"/>
<dbReference type="RefSeq" id="WP_068612570.1">
    <property type="nucleotide sequence ID" value="NZ_CP016268.1"/>
</dbReference>